<keyword evidence="6 7" id="KW-0472">Membrane</keyword>
<evidence type="ECO:0000256" key="2">
    <source>
        <dbReference type="ARBA" id="ARBA00022448"/>
    </source>
</evidence>
<dbReference type="GO" id="GO:0005886">
    <property type="term" value="C:plasma membrane"/>
    <property type="evidence" value="ECO:0007669"/>
    <property type="project" value="UniProtKB-SubCell"/>
</dbReference>
<dbReference type="RefSeq" id="WP_092873161.1">
    <property type="nucleotide sequence ID" value="NZ_FOJY01000014.1"/>
</dbReference>
<reference evidence="9 10" key="1">
    <citation type="submission" date="2016-10" db="EMBL/GenBank/DDBJ databases">
        <authorList>
            <person name="de Groot N.N."/>
        </authorList>
    </citation>
    <scope>NUCLEOTIDE SEQUENCE [LARGE SCALE GENOMIC DNA]</scope>
    <source>
        <strain evidence="9 10">DSM 5522</strain>
    </source>
</reference>
<dbReference type="EMBL" id="FOJY01000014">
    <property type="protein sequence ID" value="SFB22979.1"/>
    <property type="molecule type" value="Genomic_DNA"/>
</dbReference>
<dbReference type="CDD" id="cd06261">
    <property type="entry name" value="TM_PBP2"/>
    <property type="match status" value="1"/>
</dbReference>
<keyword evidence="2 7" id="KW-0813">Transport</keyword>
<feature type="transmembrane region" description="Helical" evidence="7">
    <location>
        <begin position="77"/>
        <end position="105"/>
    </location>
</feature>
<protein>
    <submittedName>
        <fullName evidence="9">Peptide/nickel transport system permease protein</fullName>
    </submittedName>
</protein>
<gene>
    <name evidence="9" type="ORF">SAMN05216249_11431</name>
</gene>
<dbReference type="PANTHER" id="PTHR43386:SF1">
    <property type="entry name" value="D,D-DIPEPTIDE TRANSPORT SYSTEM PERMEASE PROTEIN DDPC-RELATED"/>
    <property type="match status" value="1"/>
</dbReference>
<dbReference type="AlphaFoldDB" id="A0A1I0ZB51"/>
<keyword evidence="4 7" id="KW-0812">Transmembrane</keyword>
<dbReference type="PROSITE" id="PS50928">
    <property type="entry name" value="ABC_TM1"/>
    <property type="match status" value="1"/>
</dbReference>
<dbReference type="InterPro" id="IPR000515">
    <property type="entry name" value="MetI-like"/>
</dbReference>
<evidence type="ECO:0000256" key="3">
    <source>
        <dbReference type="ARBA" id="ARBA00022475"/>
    </source>
</evidence>
<dbReference type="GO" id="GO:0055085">
    <property type="term" value="P:transmembrane transport"/>
    <property type="evidence" value="ECO:0007669"/>
    <property type="project" value="InterPro"/>
</dbReference>
<keyword evidence="3" id="KW-1003">Cell membrane</keyword>
<organism evidence="9 10">
    <name type="scientific">Acetitomaculum ruminis DSM 5522</name>
    <dbReference type="NCBI Taxonomy" id="1120918"/>
    <lineage>
        <taxon>Bacteria</taxon>
        <taxon>Bacillati</taxon>
        <taxon>Bacillota</taxon>
        <taxon>Clostridia</taxon>
        <taxon>Lachnospirales</taxon>
        <taxon>Lachnospiraceae</taxon>
        <taxon>Acetitomaculum</taxon>
    </lineage>
</organism>
<dbReference type="Gene3D" id="1.10.3720.10">
    <property type="entry name" value="MetI-like"/>
    <property type="match status" value="1"/>
</dbReference>
<sequence length="276" mass="30113">MDKIKRNRDYIALFMAVFAAIVFILIATFSYKFAPNNPLATDYDNLLKAPCSQYFFGTDQLGRDIFSRILYGGRTSLLIAFLVTAIISVTGIVIGAVSGFCGGVVDGILMRISDMLMAFPGSIFTIALVSFMGTGLVNLIIAMSLTGWTYYARLSRSMVLSIKNNNYIEQARLGGANPIKVLNCYILPVIIPPLLVYISQDIGSKLLTIAGLSLLGLGSQPPTPEWGYMLSEGKEYMNSAPWMLLFPGIIILINVIVFNLLGDALQNVLNPKKSAI</sequence>
<evidence type="ECO:0000313" key="9">
    <source>
        <dbReference type="EMBL" id="SFB22979.1"/>
    </source>
</evidence>
<evidence type="ECO:0000313" key="10">
    <source>
        <dbReference type="Proteomes" id="UP000198838"/>
    </source>
</evidence>
<name>A0A1I0ZB51_9FIRM</name>
<evidence type="ECO:0000256" key="5">
    <source>
        <dbReference type="ARBA" id="ARBA00022989"/>
    </source>
</evidence>
<evidence type="ECO:0000256" key="4">
    <source>
        <dbReference type="ARBA" id="ARBA00022692"/>
    </source>
</evidence>
<dbReference type="SUPFAM" id="SSF161098">
    <property type="entry name" value="MetI-like"/>
    <property type="match status" value="1"/>
</dbReference>
<evidence type="ECO:0000256" key="1">
    <source>
        <dbReference type="ARBA" id="ARBA00004651"/>
    </source>
</evidence>
<comment type="subcellular location">
    <subcellularLocation>
        <location evidence="1 7">Cell membrane</location>
        <topology evidence="1 7">Multi-pass membrane protein</topology>
    </subcellularLocation>
</comment>
<dbReference type="OrthoDB" id="9797852at2"/>
<dbReference type="Proteomes" id="UP000198838">
    <property type="component" value="Unassembled WGS sequence"/>
</dbReference>
<comment type="similarity">
    <text evidence="7">Belongs to the binding-protein-dependent transport system permease family.</text>
</comment>
<keyword evidence="5 7" id="KW-1133">Transmembrane helix</keyword>
<dbReference type="STRING" id="1120918.SAMN05216249_11431"/>
<feature type="transmembrane region" description="Helical" evidence="7">
    <location>
        <begin position="242"/>
        <end position="262"/>
    </location>
</feature>
<evidence type="ECO:0000256" key="7">
    <source>
        <dbReference type="RuleBase" id="RU363032"/>
    </source>
</evidence>
<accession>A0A1I0ZB51</accession>
<dbReference type="InterPro" id="IPR050366">
    <property type="entry name" value="BP-dependent_transpt_permease"/>
</dbReference>
<dbReference type="PANTHER" id="PTHR43386">
    <property type="entry name" value="OLIGOPEPTIDE TRANSPORT SYSTEM PERMEASE PROTEIN APPC"/>
    <property type="match status" value="1"/>
</dbReference>
<evidence type="ECO:0000259" key="8">
    <source>
        <dbReference type="PROSITE" id="PS50928"/>
    </source>
</evidence>
<dbReference type="Pfam" id="PF00528">
    <property type="entry name" value="BPD_transp_1"/>
    <property type="match status" value="1"/>
</dbReference>
<dbReference type="InterPro" id="IPR035906">
    <property type="entry name" value="MetI-like_sf"/>
</dbReference>
<feature type="domain" description="ABC transmembrane type-1" evidence="8">
    <location>
        <begin position="73"/>
        <end position="262"/>
    </location>
</feature>
<proteinExistence type="inferred from homology"/>
<evidence type="ECO:0000256" key="6">
    <source>
        <dbReference type="ARBA" id="ARBA00023136"/>
    </source>
</evidence>
<feature type="transmembrane region" description="Helical" evidence="7">
    <location>
        <begin position="126"/>
        <end position="151"/>
    </location>
</feature>
<feature type="transmembrane region" description="Helical" evidence="7">
    <location>
        <begin position="12"/>
        <end position="31"/>
    </location>
</feature>
<feature type="transmembrane region" description="Helical" evidence="7">
    <location>
        <begin position="179"/>
        <end position="199"/>
    </location>
</feature>
<keyword evidence="10" id="KW-1185">Reference proteome</keyword>